<keyword evidence="3" id="KW-1133">Transmembrane helix</keyword>
<keyword evidence="1" id="KW-0378">Hydrolase</keyword>
<evidence type="ECO:0000256" key="3">
    <source>
        <dbReference type="SAM" id="Phobius"/>
    </source>
</evidence>
<dbReference type="InterPro" id="IPR041999">
    <property type="entry name" value="Sortase_D_1"/>
</dbReference>
<dbReference type="Pfam" id="PF04203">
    <property type="entry name" value="Sortase"/>
    <property type="match status" value="1"/>
</dbReference>
<dbReference type="InterPro" id="IPR005754">
    <property type="entry name" value="Sortase"/>
</dbReference>
<dbReference type="NCBIfam" id="TIGR01076">
    <property type="entry name" value="sortase_fam"/>
    <property type="match status" value="1"/>
</dbReference>
<feature type="active site" description="Acyl-thioester intermediate" evidence="2">
    <location>
        <position position="184"/>
    </location>
</feature>
<feature type="transmembrane region" description="Helical" evidence="3">
    <location>
        <begin position="20"/>
        <end position="40"/>
    </location>
</feature>
<dbReference type="OrthoDB" id="165822at2"/>
<accession>A0A2N5HA23</accession>
<protein>
    <submittedName>
        <fullName evidence="4">Class D sortase</fullName>
    </submittedName>
</protein>
<keyword evidence="3" id="KW-0472">Membrane</keyword>
<keyword evidence="3" id="KW-0812">Transmembrane</keyword>
<dbReference type="InterPro" id="IPR023365">
    <property type="entry name" value="Sortase_dom-sf"/>
</dbReference>
<dbReference type="NCBIfam" id="NF033746">
    <property type="entry name" value="class_D_sortase"/>
    <property type="match status" value="1"/>
</dbReference>
<evidence type="ECO:0000256" key="2">
    <source>
        <dbReference type="PIRSR" id="PIRSR605754-1"/>
    </source>
</evidence>
<gene>
    <name evidence="4" type="ORF">CVD27_20385</name>
</gene>
<evidence type="ECO:0000313" key="5">
    <source>
        <dbReference type="Proteomes" id="UP000234950"/>
    </source>
</evidence>
<dbReference type="Gene3D" id="2.40.260.10">
    <property type="entry name" value="Sortase"/>
    <property type="match status" value="1"/>
</dbReference>
<organism evidence="4 5">
    <name type="scientific">Neobacillus cucumis</name>
    <dbReference type="NCBI Taxonomy" id="1740721"/>
    <lineage>
        <taxon>Bacteria</taxon>
        <taxon>Bacillati</taxon>
        <taxon>Bacillota</taxon>
        <taxon>Bacilli</taxon>
        <taxon>Bacillales</taxon>
        <taxon>Bacillaceae</taxon>
        <taxon>Neobacillus</taxon>
    </lineage>
</organism>
<proteinExistence type="predicted"/>
<feature type="active site" description="Proton donor/acceptor" evidence="2">
    <location>
        <position position="127"/>
    </location>
</feature>
<dbReference type="RefSeq" id="WP_101649923.1">
    <property type="nucleotide sequence ID" value="NZ_PGVE01000074.1"/>
</dbReference>
<keyword evidence="5" id="KW-1185">Reference proteome</keyword>
<dbReference type="CDD" id="cd05828">
    <property type="entry name" value="Sortase_D_1"/>
    <property type="match status" value="1"/>
</dbReference>
<comment type="caution">
    <text evidence="4">The sequence shown here is derived from an EMBL/GenBank/DDBJ whole genome shotgun (WGS) entry which is preliminary data.</text>
</comment>
<dbReference type="AlphaFoldDB" id="A0A2N5HA23"/>
<evidence type="ECO:0000313" key="4">
    <source>
        <dbReference type="EMBL" id="PLS02340.1"/>
    </source>
</evidence>
<evidence type="ECO:0000256" key="1">
    <source>
        <dbReference type="ARBA" id="ARBA00022801"/>
    </source>
</evidence>
<name>A0A2N5HA23_9BACI</name>
<reference evidence="4 5" key="1">
    <citation type="submission" date="2017-11" db="EMBL/GenBank/DDBJ databases">
        <title>Comparitive Functional Genomics of Dry Heat Resistant strains isolated from the Viking Spacecraft.</title>
        <authorList>
            <person name="Seuylemezian A."/>
            <person name="Cooper K."/>
            <person name="Vaishampayan P."/>
        </authorList>
    </citation>
    <scope>NUCLEOTIDE SEQUENCE [LARGE SCALE GENOMIC DNA]</scope>
    <source>
        <strain evidence="4 5">V32-6</strain>
    </source>
</reference>
<dbReference type="GO" id="GO:0016787">
    <property type="term" value="F:hydrolase activity"/>
    <property type="evidence" value="ECO:0007669"/>
    <property type="project" value="UniProtKB-KW"/>
</dbReference>
<sequence>MEQKKRKRRRRRKKKHVWALLSIPIFFILLGGGLVLFFGLDLSKQSVLLAHTAVKEYKPELPNKKFKQVWPALPDPGTHIGDLKFTSVDLNVPIVQGTHDNELKKGAGHYAGSALPGQGGNVVLSGHRDTVFRKLKDIHTGDKVTFTTPYGDFVYQITGTKIVHADDKSIIVPTDYETLTLTTCYPFNYIGNAPDRFIVYTKLVSQPDMLETGNI</sequence>
<dbReference type="InterPro" id="IPR053525">
    <property type="entry name" value="Sortase_D"/>
</dbReference>
<dbReference type="SUPFAM" id="SSF63817">
    <property type="entry name" value="Sortase"/>
    <property type="match status" value="1"/>
</dbReference>
<dbReference type="EMBL" id="PGVE01000074">
    <property type="protein sequence ID" value="PLS02340.1"/>
    <property type="molecule type" value="Genomic_DNA"/>
</dbReference>
<dbReference type="Proteomes" id="UP000234950">
    <property type="component" value="Unassembled WGS sequence"/>
</dbReference>